<evidence type="ECO:0000313" key="2">
    <source>
        <dbReference type="Proteomes" id="UP000189670"/>
    </source>
</evidence>
<name>A0A1V1P4X0_9BACT</name>
<evidence type="ECO:0008006" key="3">
    <source>
        <dbReference type="Google" id="ProtNLM"/>
    </source>
</evidence>
<dbReference type="EMBL" id="ATBP01000544">
    <property type="protein sequence ID" value="ETR69844.1"/>
    <property type="molecule type" value="Genomic_DNA"/>
</dbReference>
<dbReference type="Proteomes" id="UP000189670">
    <property type="component" value="Unassembled WGS sequence"/>
</dbReference>
<proteinExistence type="predicted"/>
<dbReference type="AlphaFoldDB" id="A0A1V1P4X0"/>
<evidence type="ECO:0000313" key="1">
    <source>
        <dbReference type="EMBL" id="ETR69844.1"/>
    </source>
</evidence>
<reference evidence="2" key="1">
    <citation type="submission" date="2012-11" db="EMBL/GenBank/DDBJ databases">
        <authorList>
            <person name="Lucero-Rivera Y.E."/>
            <person name="Tovar-Ramirez D."/>
        </authorList>
    </citation>
    <scope>NUCLEOTIDE SEQUENCE [LARGE SCALE GENOMIC DNA]</scope>
    <source>
        <strain evidence="2">Araruama</strain>
    </source>
</reference>
<protein>
    <recommendedName>
        <fullName evidence="3">Response regulator receiver protein</fullName>
    </recommendedName>
</protein>
<comment type="caution">
    <text evidence="1">The sequence shown here is derived from an EMBL/GenBank/DDBJ whole genome shotgun (WGS) entry which is preliminary data.</text>
</comment>
<feature type="non-terminal residue" evidence="1">
    <location>
        <position position="185"/>
    </location>
</feature>
<organism evidence="1 2">
    <name type="scientific">Candidatus Magnetoglobus multicellularis str. Araruama</name>
    <dbReference type="NCBI Taxonomy" id="890399"/>
    <lineage>
        <taxon>Bacteria</taxon>
        <taxon>Pseudomonadati</taxon>
        <taxon>Thermodesulfobacteriota</taxon>
        <taxon>Desulfobacteria</taxon>
        <taxon>Desulfobacterales</taxon>
        <taxon>Desulfobacteraceae</taxon>
        <taxon>Candidatus Magnetoglobus</taxon>
    </lineage>
</organism>
<sequence>MDDRVVTFSPDSIRGNIIHKSLIWHGFKSECFTKLYETEASIIRSKPTLLIVDTVDCFTKAMLFLKTLAQNQPDLRVVKMIESHKIPDLNRHGISNRDCYPEPFEPEVLMEDVILLMERLKNLDQASTVEEALVEIKTGLPEQKESEKTGATDENMFDHSLPPFFREPEKTWFEKLFLRIKGILD</sequence>
<accession>A0A1V1P4X0</accession>
<gene>
    <name evidence="1" type="ORF">OMM_09252</name>
</gene>